<dbReference type="Proteomes" id="UP000314294">
    <property type="component" value="Unassembled WGS sequence"/>
</dbReference>
<protein>
    <submittedName>
        <fullName evidence="1">Uncharacterized protein</fullName>
    </submittedName>
</protein>
<comment type="caution">
    <text evidence="1">The sequence shown here is derived from an EMBL/GenBank/DDBJ whole genome shotgun (WGS) entry which is preliminary data.</text>
</comment>
<reference evidence="1 2" key="1">
    <citation type="submission" date="2019-03" db="EMBL/GenBank/DDBJ databases">
        <title>First draft genome of Liparis tanakae, snailfish: a comprehensive survey of snailfish specific genes.</title>
        <authorList>
            <person name="Kim W."/>
            <person name="Song I."/>
            <person name="Jeong J.-H."/>
            <person name="Kim D."/>
            <person name="Kim S."/>
            <person name="Ryu S."/>
            <person name="Song J.Y."/>
            <person name="Lee S.K."/>
        </authorList>
    </citation>
    <scope>NUCLEOTIDE SEQUENCE [LARGE SCALE GENOMIC DNA]</scope>
    <source>
        <tissue evidence="1">Muscle</tissue>
    </source>
</reference>
<dbReference type="EMBL" id="SRLO01000886">
    <property type="protein sequence ID" value="TNN44759.1"/>
    <property type="molecule type" value="Genomic_DNA"/>
</dbReference>
<organism evidence="1 2">
    <name type="scientific">Liparis tanakae</name>
    <name type="common">Tanaka's snailfish</name>
    <dbReference type="NCBI Taxonomy" id="230148"/>
    <lineage>
        <taxon>Eukaryota</taxon>
        <taxon>Metazoa</taxon>
        <taxon>Chordata</taxon>
        <taxon>Craniata</taxon>
        <taxon>Vertebrata</taxon>
        <taxon>Euteleostomi</taxon>
        <taxon>Actinopterygii</taxon>
        <taxon>Neopterygii</taxon>
        <taxon>Teleostei</taxon>
        <taxon>Neoteleostei</taxon>
        <taxon>Acanthomorphata</taxon>
        <taxon>Eupercaria</taxon>
        <taxon>Perciformes</taxon>
        <taxon>Cottioidei</taxon>
        <taxon>Cottales</taxon>
        <taxon>Liparidae</taxon>
        <taxon>Liparis</taxon>
    </lineage>
</organism>
<name>A0A4Z2FUD5_9TELE</name>
<evidence type="ECO:0000313" key="1">
    <source>
        <dbReference type="EMBL" id="TNN44759.1"/>
    </source>
</evidence>
<keyword evidence="2" id="KW-1185">Reference proteome</keyword>
<sequence length="97" mass="10339">MKHQQESWVLALFNSTSGRRVSDSDGAERPRCVVPHILPLCAPRGSRSSLCLLPSTFSPPGAVLLHLSSSVSPLIISSCQAEPLVEPSCVGSDSRQI</sequence>
<gene>
    <name evidence="1" type="ORF">EYF80_045059</name>
</gene>
<proteinExistence type="predicted"/>
<accession>A0A4Z2FUD5</accession>
<evidence type="ECO:0000313" key="2">
    <source>
        <dbReference type="Proteomes" id="UP000314294"/>
    </source>
</evidence>
<dbReference type="AlphaFoldDB" id="A0A4Z2FUD5"/>